<evidence type="ECO:0000313" key="1">
    <source>
        <dbReference type="EMBL" id="MBB5082995.1"/>
    </source>
</evidence>
<comment type="caution">
    <text evidence="1">The sequence shown here is derived from an EMBL/GenBank/DDBJ whole genome shotgun (WGS) entry which is preliminary data.</text>
</comment>
<dbReference type="RefSeq" id="WP_184971680.1">
    <property type="nucleotide sequence ID" value="NZ_JACHIN010000015.1"/>
</dbReference>
<dbReference type="AlphaFoldDB" id="A0A7W8ABA1"/>
<reference evidence="1 2" key="1">
    <citation type="submission" date="2020-08" db="EMBL/GenBank/DDBJ databases">
        <title>Genomic Encyclopedia of Type Strains, Phase IV (KMG-IV): sequencing the most valuable type-strain genomes for metagenomic binning, comparative biology and taxonomic classification.</title>
        <authorList>
            <person name="Goeker M."/>
        </authorList>
    </citation>
    <scope>NUCLEOTIDE SEQUENCE [LARGE SCALE GENOMIC DNA]</scope>
    <source>
        <strain evidence="1 2">DSM 45385</strain>
    </source>
</reference>
<organism evidence="1 2">
    <name type="scientific">Nonomuraea endophytica</name>
    <dbReference type="NCBI Taxonomy" id="714136"/>
    <lineage>
        <taxon>Bacteria</taxon>
        <taxon>Bacillati</taxon>
        <taxon>Actinomycetota</taxon>
        <taxon>Actinomycetes</taxon>
        <taxon>Streptosporangiales</taxon>
        <taxon>Streptosporangiaceae</taxon>
        <taxon>Nonomuraea</taxon>
    </lineage>
</organism>
<name>A0A7W8ABA1_9ACTN</name>
<dbReference type="Proteomes" id="UP000568380">
    <property type="component" value="Unassembled WGS sequence"/>
</dbReference>
<evidence type="ECO:0000313" key="2">
    <source>
        <dbReference type="Proteomes" id="UP000568380"/>
    </source>
</evidence>
<keyword evidence="2" id="KW-1185">Reference proteome</keyword>
<gene>
    <name evidence="1" type="ORF">HNR40_008498</name>
</gene>
<sequence length="116" mass="12889">MTHRHPYPDADLQEVLSRNHTAAHLLTALARATPAHSPIWDHLHVALVDTRTLLDEVAGLRAERAADRRRRADLIAAMRATLAAHAEGERDPLFYVRDELHAQQRADARRTPGGAG</sequence>
<proteinExistence type="predicted"/>
<protein>
    <submittedName>
        <fullName evidence="1">Uncharacterized protein</fullName>
    </submittedName>
</protein>
<accession>A0A7W8ABA1</accession>
<dbReference type="EMBL" id="JACHIN010000015">
    <property type="protein sequence ID" value="MBB5082995.1"/>
    <property type="molecule type" value="Genomic_DNA"/>
</dbReference>